<name>A0ABD0M5P6_9CAEN</name>
<organism evidence="1 2">
    <name type="scientific">Batillaria attramentaria</name>
    <dbReference type="NCBI Taxonomy" id="370345"/>
    <lineage>
        <taxon>Eukaryota</taxon>
        <taxon>Metazoa</taxon>
        <taxon>Spiralia</taxon>
        <taxon>Lophotrochozoa</taxon>
        <taxon>Mollusca</taxon>
        <taxon>Gastropoda</taxon>
        <taxon>Caenogastropoda</taxon>
        <taxon>Sorbeoconcha</taxon>
        <taxon>Cerithioidea</taxon>
        <taxon>Batillariidae</taxon>
        <taxon>Batillaria</taxon>
    </lineage>
</organism>
<accession>A0ABD0M5P6</accession>
<proteinExistence type="predicted"/>
<evidence type="ECO:0000313" key="1">
    <source>
        <dbReference type="EMBL" id="KAK7506724.1"/>
    </source>
</evidence>
<comment type="caution">
    <text evidence="1">The sequence shown here is derived from an EMBL/GenBank/DDBJ whole genome shotgun (WGS) entry which is preliminary data.</text>
</comment>
<protein>
    <submittedName>
        <fullName evidence="1">Uncharacterized protein</fullName>
    </submittedName>
</protein>
<keyword evidence="2" id="KW-1185">Reference proteome</keyword>
<gene>
    <name evidence="1" type="ORF">BaRGS_00002199</name>
</gene>
<reference evidence="1 2" key="1">
    <citation type="journal article" date="2023" name="Sci. Data">
        <title>Genome assembly of the Korean intertidal mud-creeper Batillaria attramentaria.</title>
        <authorList>
            <person name="Patra A.K."/>
            <person name="Ho P.T."/>
            <person name="Jun S."/>
            <person name="Lee S.J."/>
            <person name="Kim Y."/>
            <person name="Won Y.J."/>
        </authorList>
    </citation>
    <scope>NUCLEOTIDE SEQUENCE [LARGE SCALE GENOMIC DNA]</scope>
    <source>
        <strain evidence="1">Wonlab-2016</strain>
    </source>
</reference>
<dbReference type="EMBL" id="JACVVK020000006">
    <property type="protein sequence ID" value="KAK7506724.1"/>
    <property type="molecule type" value="Genomic_DNA"/>
</dbReference>
<evidence type="ECO:0000313" key="2">
    <source>
        <dbReference type="Proteomes" id="UP001519460"/>
    </source>
</evidence>
<dbReference type="Proteomes" id="UP001519460">
    <property type="component" value="Unassembled WGS sequence"/>
</dbReference>
<dbReference type="AlphaFoldDB" id="A0ABD0M5P6"/>
<sequence>MVVVESGCGGDDALLGETDFGNDNILPPHPQFHSNQFSFSTALLFPHPLTSHRQYIHAKARREPEAHQRVQTNHEPFRPTRSHLIAIRPVKTCHVSIPTLPPVVLSINSLQSISVHALSR</sequence>